<reference evidence="3" key="1">
    <citation type="submission" date="2017-03" db="EMBL/GenBank/DDBJ databases">
        <title>Phytopthora megakarya and P. palmivora, two closely related causual agents of cacao black pod achieved similar genome size and gene model numbers by different mechanisms.</title>
        <authorList>
            <person name="Ali S."/>
            <person name="Shao J."/>
            <person name="Larry D.J."/>
            <person name="Kronmiller B."/>
            <person name="Shen D."/>
            <person name="Strem M.D."/>
            <person name="Melnick R.L."/>
            <person name="Guiltinan M.J."/>
            <person name="Tyler B.M."/>
            <person name="Meinhardt L.W."/>
            <person name="Bailey B.A."/>
        </authorList>
    </citation>
    <scope>NUCLEOTIDE SEQUENCE [LARGE SCALE GENOMIC DNA]</scope>
    <source>
        <strain evidence="3">zdho120</strain>
    </source>
</reference>
<protein>
    <submittedName>
        <fullName evidence="2">Uncharacterized protein</fullName>
    </submittedName>
</protein>
<evidence type="ECO:0000313" key="2">
    <source>
        <dbReference type="EMBL" id="OWZ16116.1"/>
    </source>
</evidence>
<dbReference type="AlphaFoldDB" id="A0A225WEF9"/>
<dbReference type="Proteomes" id="UP000198211">
    <property type="component" value="Unassembled WGS sequence"/>
</dbReference>
<keyword evidence="3" id="KW-1185">Reference proteome</keyword>
<sequence>MSEVFASIVWGHTWACESDHQEMHVHMHVDNTAAVACNNRHAARNPHAQMLLQILSLQEVCHNFYVTADHIPGVENVMADAGSYHPAEIAETLAGLGAVLREGSLAESSQKAYSRSWRQWVSWCTFMRYTPWLPRGATAESTAQLGGFAVFLWKFGMNRRQVGNSYGTICSKLCAVRWHHRYELRYDPGVNEQHVLLLRGIRRFTSPVAKQQRLTPSLLRRIYSLLDTVQTHHQLLRGGLVIVYFFILLRSDYLFIGKKYLPFALRLGDIQFCDENGRPARPRCAKIVGILLRGSKNSQFGKKEFRLQHISEDTVLCPVRAAHWIRQRRKKEPVQINLR</sequence>
<gene>
    <name evidence="2" type="ORF">PHMEG_00010137</name>
</gene>
<dbReference type="EMBL" id="NBNE01000993">
    <property type="protein sequence ID" value="OWZ16116.1"/>
    <property type="molecule type" value="Genomic_DNA"/>
</dbReference>
<comment type="caution">
    <text evidence="2">The sequence shown here is derived from an EMBL/GenBank/DDBJ whole genome shotgun (WGS) entry which is preliminary data.</text>
</comment>
<organism evidence="2 3">
    <name type="scientific">Phytophthora megakarya</name>
    <dbReference type="NCBI Taxonomy" id="4795"/>
    <lineage>
        <taxon>Eukaryota</taxon>
        <taxon>Sar</taxon>
        <taxon>Stramenopiles</taxon>
        <taxon>Oomycota</taxon>
        <taxon>Peronosporomycetes</taxon>
        <taxon>Peronosporales</taxon>
        <taxon>Peronosporaceae</taxon>
        <taxon>Phytophthora</taxon>
    </lineage>
</organism>
<accession>A0A225WEF9</accession>
<evidence type="ECO:0000313" key="3">
    <source>
        <dbReference type="Proteomes" id="UP000198211"/>
    </source>
</evidence>
<evidence type="ECO:0000256" key="1">
    <source>
        <dbReference type="ARBA" id="ARBA00023125"/>
    </source>
</evidence>
<keyword evidence="1" id="KW-0238">DNA-binding</keyword>
<dbReference type="GO" id="GO:0003677">
    <property type="term" value="F:DNA binding"/>
    <property type="evidence" value="ECO:0007669"/>
    <property type="project" value="UniProtKB-KW"/>
</dbReference>
<proteinExistence type="predicted"/>
<dbReference type="InterPro" id="IPR010998">
    <property type="entry name" value="Integrase_recombinase_N"/>
</dbReference>
<name>A0A225WEF9_9STRA</name>
<dbReference type="OrthoDB" id="90415at2759"/>
<dbReference type="Gene3D" id="1.10.150.130">
    <property type="match status" value="1"/>
</dbReference>
<dbReference type="SUPFAM" id="SSF47823">
    <property type="entry name" value="lambda integrase-like, N-terminal domain"/>
    <property type="match status" value="1"/>
</dbReference>